<evidence type="ECO:0000256" key="2">
    <source>
        <dbReference type="ARBA" id="ARBA00022630"/>
    </source>
</evidence>
<feature type="transmembrane region" description="Helical" evidence="14">
    <location>
        <begin position="21"/>
        <end position="41"/>
    </location>
</feature>
<accession>A0ABD3NGU5</accession>
<evidence type="ECO:0000256" key="11">
    <source>
        <dbReference type="ARBA" id="ARBA00047652"/>
    </source>
</evidence>
<evidence type="ECO:0000313" key="16">
    <source>
        <dbReference type="EMBL" id="KAL3774608.1"/>
    </source>
</evidence>
<evidence type="ECO:0000256" key="12">
    <source>
        <dbReference type="ARBA" id="ARBA00048934"/>
    </source>
</evidence>
<name>A0ABD3NGU5_9STRA</name>
<gene>
    <name evidence="16" type="ORF">ACHAW5_009802</name>
</gene>
<evidence type="ECO:0000256" key="13">
    <source>
        <dbReference type="ARBA" id="ARBA00049467"/>
    </source>
</evidence>
<keyword evidence="2" id="KW-0285">Flavoprotein</keyword>
<evidence type="ECO:0000256" key="3">
    <source>
        <dbReference type="ARBA" id="ARBA00022643"/>
    </source>
</evidence>
<dbReference type="InterPro" id="IPR035587">
    <property type="entry name" value="DUS-like_FMN-bd"/>
</dbReference>
<evidence type="ECO:0000256" key="5">
    <source>
        <dbReference type="ARBA" id="ARBA00022857"/>
    </source>
</evidence>
<evidence type="ECO:0000256" key="7">
    <source>
        <dbReference type="ARBA" id="ARBA00023027"/>
    </source>
</evidence>
<proteinExistence type="inferred from homology"/>
<dbReference type="PANTHER" id="PTHR11082">
    <property type="entry name" value="TRNA-DIHYDROURIDINE SYNTHASE"/>
    <property type="match status" value="1"/>
</dbReference>
<dbReference type="EMBL" id="JALLAZ020001456">
    <property type="protein sequence ID" value="KAL3774608.1"/>
    <property type="molecule type" value="Genomic_DNA"/>
</dbReference>
<dbReference type="SUPFAM" id="SSF51395">
    <property type="entry name" value="FMN-linked oxidoreductases"/>
    <property type="match status" value="1"/>
</dbReference>
<keyword evidence="17" id="KW-1185">Reference proteome</keyword>
<keyword evidence="14" id="KW-1133">Transmembrane helix</keyword>
<sequence length="590" mass="66144">MASDRRTASHRQRHQSRVEVSLAHRIVFLVAISLSAVSNGLTGDMIIREKLCSMRAHRFCSRIQTHKVRIPYHRDARGFVAVAMDANFGQDRTPSPTFYQRLNSPRHILAPMVAQSDMPFRLMCEQLYAVDLSYTQMIHAVNFAAPHGETFRTNHLDVYPQSIVRDVLLGNGDSGAILVSPSQVNAISGLCHNDIEQSRKRILSAISERNGISVISESSIDVKPTVVQIAAHDPDIAVKAANMILEMSGSIDALKSGDICPVAAIDLNLGCPQGIARKGRYGSFLHDEYPELTYNVLAKLRSNLPQQIGVTAKIRLPPTQGDADAGRLGNISRVGNGPQTIDERMQCLINCGVDLITVHGRTRFENKVTVSGADWKSVRQCVKTARICSGDEYYPIFSNGGIECWEDVQKCLDRTNASGAMSSESLLENPGLFCSEGATTTARDFLERQLRYSEMYLDYATIFPPLPGSLGIKGGSFNVIRSHLFKFLHRYLDDHPDLRTSLGDHKLNTIKHSRELVSNLRLRYDNFGEEELRAMKSWGHGSSWYRRHRQNMMQNEAVSSTSMEERKQEMRMRIIRIKEERTKSSINPIQ</sequence>
<keyword evidence="3" id="KW-0288">FMN</keyword>
<comment type="similarity">
    <text evidence="8">Belongs to the Dus family. Dus1 subfamily.</text>
</comment>
<keyword evidence="14" id="KW-0472">Membrane</keyword>
<evidence type="ECO:0000256" key="1">
    <source>
        <dbReference type="ARBA" id="ARBA00001917"/>
    </source>
</evidence>
<dbReference type="GO" id="GO:0002943">
    <property type="term" value="P:tRNA dihydrouridine synthesis"/>
    <property type="evidence" value="ECO:0007669"/>
    <property type="project" value="UniProtKB-ARBA"/>
</dbReference>
<dbReference type="EC" id="1.3.1.88" evidence="9"/>
<dbReference type="InterPro" id="IPR013785">
    <property type="entry name" value="Aldolase_TIM"/>
</dbReference>
<comment type="catalytic activity">
    <reaction evidence="11">
        <text>5,6-dihydrouridine(16) in tRNA + NADP(+) = uridine(16) in tRNA + NADPH + H(+)</text>
        <dbReference type="Rhea" id="RHEA:53376"/>
        <dbReference type="Rhea" id="RHEA-COMP:13543"/>
        <dbReference type="Rhea" id="RHEA-COMP:13544"/>
        <dbReference type="ChEBI" id="CHEBI:15378"/>
        <dbReference type="ChEBI" id="CHEBI:57783"/>
        <dbReference type="ChEBI" id="CHEBI:58349"/>
        <dbReference type="ChEBI" id="CHEBI:65315"/>
        <dbReference type="ChEBI" id="CHEBI:74443"/>
        <dbReference type="EC" id="1.3.1.88"/>
    </reaction>
    <physiologicalReaction direction="right-to-left" evidence="11">
        <dbReference type="Rhea" id="RHEA:53378"/>
    </physiologicalReaction>
</comment>
<keyword evidence="4" id="KW-0819">tRNA processing</keyword>
<feature type="domain" description="DUS-like FMN-binding" evidence="15">
    <location>
        <begin position="219"/>
        <end position="436"/>
    </location>
</feature>
<reference evidence="16 17" key="1">
    <citation type="submission" date="2024-10" db="EMBL/GenBank/DDBJ databases">
        <title>Updated reference genomes for cyclostephanoid diatoms.</title>
        <authorList>
            <person name="Roberts W.R."/>
            <person name="Alverson A.J."/>
        </authorList>
    </citation>
    <scope>NUCLEOTIDE SEQUENCE [LARGE SCALE GENOMIC DNA]</scope>
    <source>
        <strain evidence="16 17">AJA276-08</strain>
    </source>
</reference>
<evidence type="ECO:0000313" key="17">
    <source>
        <dbReference type="Proteomes" id="UP001530315"/>
    </source>
</evidence>
<dbReference type="CDD" id="cd02801">
    <property type="entry name" value="DUS_like_FMN"/>
    <property type="match status" value="1"/>
</dbReference>
<keyword evidence="7" id="KW-0520">NAD</keyword>
<comment type="catalytic activity">
    <reaction evidence="10">
        <text>5,6-dihydrouridine(17) in tRNA + NAD(+) = uridine(17) in tRNA + NADH + H(+)</text>
        <dbReference type="Rhea" id="RHEA:53372"/>
        <dbReference type="Rhea" id="RHEA-COMP:13541"/>
        <dbReference type="Rhea" id="RHEA-COMP:13542"/>
        <dbReference type="ChEBI" id="CHEBI:15378"/>
        <dbReference type="ChEBI" id="CHEBI:57540"/>
        <dbReference type="ChEBI" id="CHEBI:57945"/>
        <dbReference type="ChEBI" id="CHEBI:65315"/>
        <dbReference type="ChEBI" id="CHEBI:74443"/>
        <dbReference type="EC" id="1.3.1.88"/>
    </reaction>
    <physiologicalReaction direction="right-to-left" evidence="10">
        <dbReference type="Rhea" id="RHEA:53374"/>
    </physiologicalReaction>
</comment>
<dbReference type="PROSITE" id="PS01136">
    <property type="entry name" value="UPF0034"/>
    <property type="match status" value="1"/>
</dbReference>
<comment type="catalytic activity">
    <reaction evidence="13">
        <text>5,6-dihydrouridine(17) in tRNA + NADP(+) = uridine(17) in tRNA + NADPH + H(+)</text>
        <dbReference type="Rhea" id="RHEA:53368"/>
        <dbReference type="Rhea" id="RHEA-COMP:13541"/>
        <dbReference type="Rhea" id="RHEA-COMP:13542"/>
        <dbReference type="ChEBI" id="CHEBI:15378"/>
        <dbReference type="ChEBI" id="CHEBI:57783"/>
        <dbReference type="ChEBI" id="CHEBI:58349"/>
        <dbReference type="ChEBI" id="CHEBI:65315"/>
        <dbReference type="ChEBI" id="CHEBI:74443"/>
        <dbReference type="EC" id="1.3.1.88"/>
    </reaction>
    <physiologicalReaction direction="right-to-left" evidence="13">
        <dbReference type="Rhea" id="RHEA:53370"/>
    </physiologicalReaction>
</comment>
<comment type="caution">
    <text evidence="16">The sequence shown here is derived from an EMBL/GenBank/DDBJ whole genome shotgun (WGS) entry which is preliminary data.</text>
</comment>
<evidence type="ECO:0000256" key="10">
    <source>
        <dbReference type="ARBA" id="ARBA00047287"/>
    </source>
</evidence>
<evidence type="ECO:0000256" key="8">
    <source>
        <dbReference type="ARBA" id="ARBA00038313"/>
    </source>
</evidence>
<keyword evidence="6" id="KW-0560">Oxidoreductase</keyword>
<evidence type="ECO:0000256" key="6">
    <source>
        <dbReference type="ARBA" id="ARBA00023002"/>
    </source>
</evidence>
<keyword evidence="5" id="KW-0521">NADP</keyword>
<dbReference type="PANTHER" id="PTHR11082:SF5">
    <property type="entry name" value="TRNA-DIHYDROURIDINE(16_17) SYNTHASE [NAD(P)(+)]-LIKE"/>
    <property type="match status" value="1"/>
</dbReference>
<feature type="domain" description="DUS-like FMN-binding" evidence="15">
    <location>
        <begin position="108"/>
        <end position="151"/>
    </location>
</feature>
<dbReference type="AlphaFoldDB" id="A0ABD3NGU5"/>
<dbReference type="Pfam" id="PF01207">
    <property type="entry name" value="Dus"/>
    <property type="match status" value="2"/>
</dbReference>
<protein>
    <recommendedName>
        <fullName evidence="9">tRNA-dihydrouridine(16/17) synthase [NAD(P)(+)]</fullName>
        <ecNumber evidence="9">1.3.1.88</ecNumber>
    </recommendedName>
</protein>
<keyword evidence="14" id="KW-0812">Transmembrane</keyword>
<dbReference type="InterPro" id="IPR018517">
    <property type="entry name" value="tRNA_hU_synthase_CS"/>
</dbReference>
<comment type="cofactor">
    <cofactor evidence="1">
        <name>FMN</name>
        <dbReference type="ChEBI" id="CHEBI:58210"/>
    </cofactor>
</comment>
<evidence type="ECO:0000259" key="15">
    <source>
        <dbReference type="Pfam" id="PF01207"/>
    </source>
</evidence>
<dbReference type="Proteomes" id="UP001530315">
    <property type="component" value="Unassembled WGS sequence"/>
</dbReference>
<evidence type="ECO:0000256" key="9">
    <source>
        <dbReference type="ARBA" id="ARBA00038890"/>
    </source>
</evidence>
<organism evidence="16 17">
    <name type="scientific">Stephanodiscus triporus</name>
    <dbReference type="NCBI Taxonomy" id="2934178"/>
    <lineage>
        <taxon>Eukaryota</taxon>
        <taxon>Sar</taxon>
        <taxon>Stramenopiles</taxon>
        <taxon>Ochrophyta</taxon>
        <taxon>Bacillariophyta</taxon>
        <taxon>Coscinodiscophyceae</taxon>
        <taxon>Thalassiosirophycidae</taxon>
        <taxon>Stephanodiscales</taxon>
        <taxon>Stephanodiscaceae</taxon>
        <taxon>Stephanodiscus</taxon>
    </lineage>
</organism>
<dbReference type="GO" id="GO:0016491">
    <property type="term" value="F:oxidoreductase activity"/>
    <property type="evidence" value="ECO:0007669"/>
    <property type="project" value="UniProtKB-KW"/>
</dbReference>
<comment type="catalytic activity">
    <reaction evidence="12">
        <text>5,6-dihydrouridine(16) in tRNA + NAD(+) = uridine(16) in tRNA + NADH + H(+)</text>
        <dbReference type="Rhea" id="RHEA:53380"/>
        <dbReference type="Rhea" id="RHEA-COMP:13543"/>
        <dbReference type="Rhea" id="RHEA-COMP:13544"/>
        <dbReference type="ChEBI" id="CHEBI:15378"/>
        <dbReference type="ChEBI" id="CHEBI:57540"/>
        <dbReference type="ChEBI" id="CHEBI:57945"/>
        <dbReference type="ChEBI" id="CHEBI:65315"/>
        <dbReference type="ChEBI" id="CHEBI:74443"/>
        <dbReference type="EC" id="1.3.1.88"/>
    </reaction>
    <physiologicalReaction direction="right-to-left" evidence="12">
        <dbReference type="Rhea" id="RHEA:53382"/>
    </physiologicalReaction>
</comment>
<dbReference type="Gene3D" id="3.20.20.70">
    <property type="entry name" value="Aldolase class I"/>
    <property type="match status" value="1"/>
</dbReference>
<evidence type="ECO:0000256" key="4">
    <source>
        <dbReference type="ARBA" id="ARBA00022694"/>
    </source>
</evidence>
<evidence type="ECO:0000256" key="14">
    <source>
        <dbReference type="SAM" id="Phobius"/>
    </source>
</evidence>